<reference evidence="2" key="2">
    <citation type="submission" date="2018-05" db="EMBL/GenBank/DDBJ databases">
        <title>OmerRS3 (Oryza meridionalis Reference Sequence Version 3).</title>
        <authorList>
            <person name="Zhang J."/>
            <person name="Kudrna D."/>
            <person name="Lee S."/>
            <person name="Talag J."/>
            <person name="Welchert J."/>
            <person name="Wing R.A."/>
        </authorList>
    </citation>
    <scope>NUCLEOTIDE SEQUENCE [LARGE SCALE GENOMIC DNA]</scope>
    <source>
        <strain evidence="2">cv. OR44</strain>
    </source>
</reference>
<dbReference type="GO" id="GO:0098542">
    <property type="term" value="P:defense response to other organism"/>
    <property type="evidence" value="ECO:0007669"/>
    <property type="project" value="TreeGrafter"/>
</dbReference>
<dbReference type="EnsemblPlants" id="OMERI08G16040.1">
    <property type="protein sequence ID" value="OMERI08G16040.1"/>
    <property type="gene ID" value="OMERI08G16040"/>
</dbReference>
<dbReference type="PANTHER" id="PTHR23155">
    <property type="entry name" value="DISEASE RESISTANCE PROTEIN RP"/>
    <property type="match status" value="1"/>
</dbReference>
<dbReference type="Pfam" id="PF00931">
    <property type="entry name" value="NB-ARC"/>
    <property type="match status" value="1"/>
</dbReference>
<dbReference type="InterPro" id="IPR002182">
    <property type="entry name" value="NB-ARC"/>
</dbReference>
<dbReference type="PRINTS" id="PR00364">
    <property type="entry name" value="DISEASERSIST"/>
</dbReference>
<dbReference type="Gramene" id="OMERI08G16040.1">
    <property type="protein sequence ID" value="OMERI08G16040.1"/>
    <property type="gene ID" value="OMERI08G16040"/>
</dbReference>
<dbReference type="STRING" id="40149.A0A0E0EN27"/>
<dbReference type="SUPFAM" id="SSF52540">
    <property type="entry name" value="P-loop containing nucleoside triphosphate hydrolases"/>
    <property type="match status" value="1"/>
</dbReference>
<dbReference type="PANTHER" id="PTHR23155:SF1241">
    <property type="entry name" value="DISEASE RESISTANCE RPP13-LIKE PROTEIN 1-RELATED"/>
    <property type="match status" value="1"/>
</dbReference>
<dbReference type="Gene3D" id="1.10.8.430">
    <property type="entry name" value="Helical domain of apoptotic protease-activating factors"/>
    <property type="match status" value="1"/>
</dbReference>
<accession>A0A0E0EN27</accession>
<feature type="domain" description="NB-ARC" evidence="1">
    <location>
        <begin position="62"/>
        <end position="143"/>
    </location>
</feature>
<dbReference type="InterPro" id="IPR027417">
    <property type="entry name" value="P-loop_NTPase"/>
</dbReference>
<name>A0A0E0EN27_9ORYZ</name>
<dbReference type="Gene3D" id="3.40.50.300">
    <property type="entry name" value="P-loop containing nucleotide triphosphate hydrolases"/>
    <property type="match status" value="1"/>
</dbReference>
<dbReference type="HOGENOM" id="CLU_1112804_0_0_1"/>
<evidence type="ECO:0000259" key="1">
    <source>
        <dbReference type="Pfam" id="PF00931"/>
    </source>
</evidence>
<dbReference type="InterPro" id="IPR044974">
    <property type="entry name" value="Disease_R_plants"/>
</dbReference>
<organism evidence="2">
    <name type="scientific">Oryza meridionalis</name>
    <dbReference type="NCBI Taxonomy" id="40149"/>
    <lineage>
        <taxon>Eukaryota</taxon>
        <taxon>Viridiplantae</taxon>
        <taxon>Streptophyta</taxon>
        <taxon>Embryophyta</taxon>
        <taxon>Tracheophyta</taxon>
        <taxon>Spermatophyta</taxon>
        <taxon>Magnoliopsida</taxon>
        <taxon>Liliopsida</taxon>
        <taxon>Poales</taxon>
        <taxon>Poaceae</taxon>
        <taxon>BOP clade</taxon>
        <taxon>Oryzoideae</taxon>
        <taxon>Oryzeae</taxon>
        <taxon>Oryzinae</taxon>
        <taxon>Oryza</taxon>
    </lineage>
</organism>
<keyword evidence="3" id="KW-1185">Reference proteome</keyword>
<evidence type="ECO:0000313" key="3">
    <source>
        <dbReference type="Proteomes" id="UP000008021"/>
    </source>
</evidence>
<evidence type="ECO:0000313" key="2">
    <source>
        <dbReference type="EnsemblPlants" id="OMERI08G16040.1"/>
    </source>
</evidence>
<reference evidence="2" key="1">
    <citation type="submission" date="2015-04" db="UniProtKB">
        <authorList>
            <consortium name="EnsemblPlants"/>
        </authorList>
    </citation>
    <scope>IDENTIFICATION</scope>
</reference>
<sequence length="250" mass="28293">MAIRSASSTFLRQKELEYILRWILKDALAQHVFNKKELEGKFHQEFKIWVNASSRLEPISIAKKDERFLLVLDDVWNEADQESWSKAIAPLRCAGHGSKMLITTRLGSVADMIGKVVGQHIRIILEGLKKDDYLLLFNQHAFADVTGIDEHGRLLSIGMKISEKLNGIPLAAKTIGAMLNSCLDGKYWTRILETRTFDIENNDVDLITKGYSGLMATLRLSYKHLPENLQFCGIFPLSCSGLIRLEPNFS</sequence>
<protein>
    <recommendedName>
        <fullName evidence="1">NB-ARC domain-containing protein</fullName>
    </recommendedName>
</protein>
<dbReference type="AlphaFoldDB" id="A0A0E0EN27"/>
<dbReference type="Proteomes" id="UP000008021">
    <property type="component" value="Chromosome 8"/>
</dbReference>
<proteinExistence type="predicted"/>
<dbReference type="GO" id="GO:0043531">
    <property type="term" value="F:ADP binding"/>
    <property type="evidence" value="ECO:0007669"/>
    <property type="project" value="InterPro"/>
</dbReference>
<dbReference type="InterPro" id="IPR042197">
    <property type="entry name" value="Apaf_helical"/>
</dbReference>